<proteinExistence type="predicted"/>
<name>A0A4Q9GVA9_9MICO</name>
<reference evidence="3" key="1">
    <citation type="submission" date="2019-02" db="EMBL/GenBank/DDBJ databases">
        <title>Glaciihabitans arcticus sp. nov., a psychrotolerant bacterium isolated from polar soil.</title>
        <authorList>
            <person name="Dahal R.H."/>
        </authorList>
    </citation>
    <scope>NUCLEOTIDE SEQUENCE [LARGE SCALE GENOMIC DNA]</scope>
    <source>
        <strain evidence="3">RP-3-7</strain>
    </source>
</reference>
<organism evidence="2 3">
    <name type="scientific">Glaciihabitans arcticus</name>
    <dbReference type="NCBI Taxonomy" id="2668039"/>
    <lineage>
        <taxon>Bacteria</taxon>
        <taxon>Bacillati</taxon>
        <taxon>Actinomycetota</taxon>
        <taxon>Actinomycetes</taxon>
        <taxon>Micrococcales</taxon>
        <taxon>Microbacteriaceae</taxon>
        <taxon>Glaciihabitans</taxon>
    </lineage>
</organism>
<gene>
    <name evidence="2" type="ORF">EYE40_01195</name>
</gene>
<keyword evidence="3" id="KW-1185">Reference proteome</keyword>
<sequence>MGTLLYGSSGIEIDFDDRALAHLQVAITAKLRRNESFTFSWVIEASAGGGRNAVWLHPAVPLFYRFRGTRQPSINPDWVDQLLQSANRPGGMVYIDEPTGAHKDER</sequence>
<comment type="caution">
    <text evidence="2">The sequence shown here is derived from an EMBL/GenBank/DDBJ whole genome shotgun (WGS) entry which is preliminary data.</text>
</comment>
<evidence type="ECO:0000313" key="2">
    <source>
        <dbReference type="EMBL" id="TBN56120.1"/>
    </source>
</evidence>
<dbReference type="InterPro" id="IPR057204">
    <property type="entry name" value="DUF7882"/>
</dbReference>
<dbReference type="Pfam" id="PF25355">
    <property type="entry name" value="DUF7882"/>
    <property type="match status" value="1"/>
</dbReference>
<feature type="domain" description="DUF7882" evidence="1">
    <location>
        <begin position="1"/>
        <end position="97"/>
    </location>
</feature>
<dbReference type="GO" id="GO:0016874">
    <property type="term" value="F:ligase activity"/>
    <property type="evidence" value="ECO:0007669"/>
    <property type="project" value="UniProtKB-KW"/>
</dbReference>
<dbReference type="EMBL" id="SISG01000001">
    <property type="protein sequence ID" value="TBN56120.1"/>
    <property type="molecule type" value="Genomic_DNA"/>
</dbReference>
<dbReference type="RefSeq" id="WP_130980231.1">
    <property type="nucleotide sequence ID" value="NZ_SISG01000001.1"/>
</dbReference>
<accession>A0A4Q9GVA9</accession>
<dbReference type="AlphaFoldDB" id="A0A4Q9GVA9"/>
<keyword evidence="2" id="KW-0436">Ligase</keyword>
<evidence type="ECO:0000313" key="3">
    <source>
        <dbReference type="Proteomes" id="UP000294194"/>
    </source>
</evidence>
<protein>
    <submittedName>
        <fullName evidence="2">ATP-dependent DNA ligase</fullName>
    </submittedName>
</protein>
<dbReference type="Proteomes" id="UP000294194">
    <property type="component" value="Unassembled WGS sequence"/>
</dbReference>
<evidence type="ECO:0000259" key="1">
    <source>
        <dbReference type="Pfam" id="PF25355"/>
    </source>
</evidence>